<dbReference type="RefSeq" id="XP_060310078.1">
    <property type="nucleotide sequence ID" value="XM_060459346.1"/>
</dbReference>
<proteinExistence type="predicted"/>
<dbReference type="AlphaFoldDB" id="A0AAI9YQG4"/>
<name>A0AAI9YQG4_9PEZI</name>
<dbReference type="EMBL" id="MOOE01000012">
    <property type="protein sequence ID" value="KAK1519542.1"/>
    <property type="molecule type" value="Genomic_DNA"/>
</dbReference>
<comment type="caution">
    <text evidence="1">The sequence shown here is derived from an EMBL/GenBank/DDBJ whole genome shotgun (WGS) entry which is preliminary data.</text>
</comment>
<evidence type="ECO:0000313" key="2">
    <source>
        <dbReference type="Proteomes" id="UP001240678"/>
    </source>
</evidence>
<sequence length="35" mass="4334">MGLTTRPSWTWRNACRALLFHLQRVRGVFFQHWFN</sequence>
<dbReference type="Proteomes" id="UP001240678">
    <property type="component" value="Unassembled WGS sequence"/>
</dbReference>
<dbReference type="GeneID" id="85342893"/>
<protein>
    <submittedName>
        <fullName evidence="1">Uncharacterized protein</fullName>
    </submittedName>
</protein>
<organism evidence="1 2">
    <name type="scientific">Colletotrichum costaricense</name>
    <dbReference type="NCBI Taxonomy" id="1209916"/>
    <lineage>
        <taxon>Eukaryota</taxon>
        <taxon>Fungi</taxon>
        <taxon>Dikarya</taxon>
        <taxon>Ascomycota</taxon>
        <taxon>Pezizomycotina</taxon>
        <taxon>Sordariomycetes</taxon>
        <taxon>Hypocreomycetidae</taxon>
        <taxon>Glomerellales</taxon>
        <taxon>Glomerellaceae</taxon>
        <taxon>Colletotrichum</taxon>
        <taxon>Colletotrichum acutatum species complex</taxon>
    </lineage>
</organism>
<reference evidence="1 2" key="1">
    <citation type="submission" date="2016-10" db="EMBL/GenBank/DDBJ databases">
        <title>The genome sequence of Colletotrichum fioriniae PJ7.</title>
        <authorList>
            <person name="Baroncelli R."/>
        </authorList>
    </citation>
    <scope>NUCLEOTIDE SEQUENCE [LARGE SCALE GENOMIC DNA]</scope>
    <source>
        <strain evidence="1 2">IMI 309622</strain>
    </source>
</reference>
<keyword evidence="2" id="KW-1185">Reference proteome</keyword>
<gene>
    <name evidence="1" type="ORF">CCOS01_11193</name>
</gene>
<evidence type="ECO:0000313" key="1">
    <source>
        <dbReference type="EMBL" id="KAK1519542.1"/>
    </source>
</evidence>
<accession>A0AAI9YQG4</accession>